<dbReference type="GO" id="GO:0016020">
    <property type="term" value="C:membrane"/>
    <property type="evidence" value="ECO:0007669"/>
    <property type="project" value="UniProtKB-SubCell"/>
</dbReference>
<gene>
    <name evidence="12" type="ORF">EV666_10860</name>
</gene>
<organism evidence="12 13">
    <name type="scientific">Camelimonas lactis</name>
    <dbReference type="NCBI Taxonomy" id="659006"/>
    <lineage>
        <taxon>Bacteria</taxon>
        <taxon>Pseudomonadati</taxon>
        <taxon>Pseudomonadota</taxon>
        <taxon>Alphaproteobacteria</taxon>
        <taxon>Hyphomicrobiales</taxon>
        <taxon>Chelatococcaceae</taxon>
        <taxon>Camelimonas</taxon>
    </lineage>
</organism>
<name>A0A4R2GS54_9HYPH</name>
<proteinExistence type="inferred from homology"/>
<keyword evidence="4" id="KW-1003">Cell membrane</keyword>
<feature type="transmembrane region" description="Helical" evidence="11">
    <location>
        <begin position="110"/>
        <end position="129"/>
    </location>
</feature>
<dbReference type="Proteomes" id="UP000294881">
    <property type="component" value="Unassembled WGS sequence"/>
</dbReference>
<evidence type="ECO:0000256" key="8">
    <source>
        <dbReference type="ARBA" id="ARBA00023136"/>
    </source>
</evidence>
<keyword evidence="8 11" id="KW-0472">Membrane</keyword>
<keyword evidence="6" id="KW-0732">Signal</keyword>
<keyword evidence="10" id="KW-0449">Lipoprotein</keyword>
<protein>
    <recommendedName>
        <fullName evidence="3">Uncharacterized protein YtcA</fullName>
    </recommendedName>
</protein>
<reference evidence="12 13" key="1">
    <citation type="submission" date="2019-03" db="EMBL/GenBank/DDBJ databases">
        <title>Genomic Encyclopedia of Type Strains, Phase IV (KMG-IV): sequencing the most valuable type-strain genomes for metagenomic binning, comparative biology and taxonomic classification.</title>
        <authorList>
            <person name="Goeker M."/>
        </authorList>
    </citation>
    <scope>NUCLEOTIDE SEQUENCE [LARGE SCALE GENOMIC DNA]</scope>
    <source>
        <strain evidence="12 13">DSM 22958</strain>
    </source>
</reference>
<evidence type="ECO:0000256" key="9">
    <source>
        <dbReference type="ARBA" id="ARBA00023139"/>
    </source>
</evidence>
<evidence type="ECO:0000256" key="3">
    <source>
        <dbReference type="ARBA" id="ARBA00021237"/>
    </source>
</evidence>
<dbReference type="AlphaFoldDB" id="A0A4R2GS54"/>
<sequence>MRGVRSLPPAASGPAWRAMMAAVSRARRIGPGRGARRLATRSTILTLGAGSMAGCAPGAPGAPLGAPAISLFGAYFPAWLLCAFIGVIGAVLVRVVFIRVGLDDMFPVRLPVYVAVAVIIGLLVSFFGFGR</sequence>
<keyword evidence="5 11" id="KW-0812">Transmembrane</keyword>
<evidence type="ECO:0000256" key="10">
    <source>
        <dbReference type="ARBA" id="ARBA00023288"/>
    </source>
</evidence>
<accession>A0A4R2GS54</accession>
<evidence type="ECO:0000256" key="1">
    <source>
        <dbReference type="ARBA" id="ARBA00004141"/>
    </source>
</evidence>
<dbReference type="EMBL" id="SLWL01000008">
    <property type="protein sequence ID" value="TCO12737.1"/>
    <property type="molecule type" value="Genomic_DNA"/>
</dbReference>
<evidence type="ECO:0000256" key="6">
    <source>
        <dbReference type="ARBA" id="ARBA00022729"/>
    </source>
</evidence>
<evidence type="ECO:0000256" key="2">
    <source>
        <dbReference type="ARBA" id="ARBA00008208"/>
    </source>
</evidence>
<evidence type="ECO:0000313" key="12">
    <source>
        <dbReference type="EMBL" id="TCO12737.1"/>
    </source>
</evidence>
<dbReference type="Pfam" id="PF17090">
    <property type="entry name" value="Ytca"/>
    <property type="match status" value="1"/>
</dbReference>
<keyword evidence="13" id="KW-1185">Reference proteome</keyword>
<evidence type="ECO:0000256" key="4">
    <source>
        <dbReference type="ARBA" id="ARBA00022475"/>
    </source>
</evidence>
<evidence type="ECO:0000313" key="13">
    <source>
        <dbReference type="Proteomes" id="UP000294881"/>
    </source>
</evidence>
<evidence type="ECO:0000256" key="7">
    <source>
        <dbReference type="ARBA" id="ARBA00022989"/>
    </source>
</evidence>
<keyword evidence="7 11" id="KW-1133">Transmembrane helix</keyword>
<evidence type="ECO:0000256" key="5">
    <source>
        <dbReference type="ARBA" id="ARBA00022692"/>
    </source>
</evidence>
<comment type="caution">
    <text evidence="12">The sequence shown here is derived from an EMBL/GenBank/DDBJ whole genome shotgun (WGS) entry which is preliminary data.</text>
</comment>
<dbReference type="InterPro" id="IPR031381">
    <property type="entry name" value="YtcA"/>
</dbReference>
<keyword evidence="9" id="KW-0564">Palmitate</keyword>
<feature type="transmembrane region" description="Helical" evidence="11">
    <location>
        <begin position="74"/>
        <end position="98"/>
    </location>
</feature>
<comment type="similarity">
    <text evidence="2">Belongs to the YtcA family.</text>
</comment>
<evidence type="ECO:0000256" key="11">
    <source>
        <dbReference type="SAM" id="Phobius"/>
    </source>
</evidence>
<comment type="subcellular location">
    <subcellularLocation>
        <location evidence="1">Membrane</location>
        <topology evidence="1">Multi-pass membrane protein</topology>
    </subcellularLocation>
</comment>